<dbReference type="GO" id="GO:0050821">
    <property type="term" value="P:protein stabilization"/>
    <property type="evidence" value="ECO:0007669"/>
    <property type="project" value="TreeGrafter"/>
</dbReference>
<feature type="compositionally biased region" description="Polar residues" evidence="1">
    <location>
        <begin position="62"/>
        <end position="71"/>
    </location>
</feature>
<feature type="compositionally biased region" description="Basic and acidic residues" evidence="1">
    <location>
        <begin position="38"/>
        <end position="53"/>
    </location>
</feature>
<dbReference type="AlphaFoldDB" id="A0AAN7TK80"/>
<name>A0AAN7TK80_9PEZI</name>
<comment type="caution">
    <text evidence="3">The sequence shown here is derived from an EMBL/GenBank/DDBJ whole genome shotgun (WGS) entry which is preliminary data.</text>
</comment>
<dbReference type="InterPro" id="IPR052617">
    <property type="entry name" value="Huntingtin-int_K"/>
</dbReference>
<dbReference type="GO" id="GO:0043066">
    <property type="term" value="P:negative regulation of apoptotic process"/>
    <property type="evidence" value="ECO:0007669"/>
    <property type="project" value="TreeGrafter"/>
</dbReference>
<accession>A0AAN7TK80</accession>
<dbReference type="PANTHER" id="PTHR31184">
    <property type="entry name" value="HUNTINGTIN-INTERACTING PROTEIN K FAMILY MEMBER"/>
    <property type="match status" value="1"/>
</dbReference>
<sequence>MAEPQPPTIHEGADPPNVLPANAEDRKAAAALSSLDTRATENETPKREVDLRALNDAMKNLSAAQDRTSTSAAGAKKEEAAKRPVVKVDQTHVALVAEQLDMSKIKATELLRAHDVDPVKAMTAWVTAAA</sequence>
<feature type="region of interest" description="Disordered" evidence="1">
    <location>
        <begin position="1"/>
        <end position="84"/>
    </location>
</feature>
<protein>
    <recommendedName>
        <fullName evidence="2">Nascent polypeptide-associated complex subunit alpha-like UBA domain-containing protein</fullName>
    </recommendedName>
</protein>
<organism evidence="3 4">
    <name type="scientific">Meristemomyces frigidus</name>
    <dbReference type="NCBI Taxonomy" id="1508187"/>
    <lineage>
        <taxon>Eukaryota</taxon>
        <taxon>Fungi</taxon>
        <taxon>Dikarya</taxon>
        <taxon>Ascomycota</taxon>
        <taxon>Pezizomycotina</taxon>
        <taxon>Dothideomycetes</taxon>
        <taxon>Dothideomycetidae</taxon>
        <taxon>Mycosphaerellales</taxon>
        <taxon>Teratosphaeriaceae</taxon>
        <taxon>Meristemomyces</taxon>
    </lineage>
</organism>
<proteinExistence type="predicted"/>
<evidence type="ECO:0000313" key="4">
    <source>
        <dbReference type="Proteomes" id="UP001310890"/>
    </source>
</evidence>
<dbReference type="EMBL" id="JAVRRL010000051">
    <property type="protein sequence ID" value="KAK5110255.1"/>
    <property type="molecule type" value="Genomic_DNA"/>
</dbReference>
<dbReference type="InterPro" id="IPR044034">
    <property type="entry name" value="NAC-like_UBA"/>
</dbReference>
<dbReference type="Proteomes" id="UP001310890">
    <property type="component" value="Unassembled WGS sequence"/>
</dbReference>
<evidence type="ECO:0000313" key="3">
    <source>
        <dbReference type="EMBL" id="KAK5110255.1"/>
    </source>
</evidence>
<dbReference type="Pfam" id="PF19026">
    <property type="entry name" value="UBA_HYPK"/>
    <property type="match status" value="1"/>
</dbReference>
<reference evidence="3" key="1">
    <citation type="submission" date="2023-08" db="EMBL/GenBank/DDBJ databases">
        <title>Black Yeasts Isolated from many extreme environments.</title>
        <authorList>
            <person name="Coleine C."/>
            <person name="Stajich J.E."/>
            <person name="Selbmann L."/>
        </authorList>
    </citation>
    <scope>NUCLEOTIDE SEQUENCE</scope>
    <source>
        <strain evidence="3">CCFEE 5401</strain>
    </source>
</reference>
<evidence type="ECO:0000256" key="1">
    <source>
        <dbReference type="SAM" id="MobiDB-lite"/>
    </source>
</evidence>
<feature type="domain" description="Nascent polypeptide-associated complex subunit alpha-like UBA" evidence="2">
    <location>
        <begin position="86"/>
        <end position="126"/>
    </location>
</feature>
<dbReference type="PANTHER" id="PTHR31184:SF2">
    <property type="entry name" value="HUNTINGTIN-INTERACTING PROTEIN K"/>
    <property type="match status" value="1"/>
</dbReference>
<gene>
    <name evidence="3" type="ORF">LTR62_006108</name>
</gene>
<dbReference type="CDD" id="cd14361">
    <property type="entry name" value="UBA_HYPK"/>
    <property type="match status" value="1"/>
</dbReference>
<dbReference type="InterPro" id="IPR038922">
    <property type="entry name" value="HYPK_UBA"/>
</dbReference>
<evidence type="ECO:0000259" key="2">
    <source>
        <dbReference type="Pfam" id="PF19026"/>
    </source>
</evidence>